<dbReference type="Proteomes" id="UP000006876">
    <property type="component" value="Chromosome"/>
</dbReference>
<keyword evidence="2 5" id="KW-0413">Isomerase</keyword>
<evidence type="ECO:0000313" key="6">
    <source>
        <dbReference type="Proteomes" id="UP000006876"/>
    </source>
</evidence>
<feature type="binding site" evidence="4">
    <location>
        <position position="107"/>
    </location>
    <ligand>
        <name>D-ribulose 5-phosphate</name>
        <dbReference type="ChEBI" id="CHEBI:58121"/>
    </ligand>
</feature>
<dbReference type="EC" id="5.3.1.6" evidence="5"/>
<dbReference type="PIRSF" id="PIRSF005384">
    <property type="entry name" value="RpiB_LacA_B"/>
    <property type="match status" value="1"/>
</dbReference>
<dbReference type="GO" id="GO:0004751">
    <property type="term" value="F:ribose-5-phosphate isomerase activity"/>
    <property type="evidence" value="ECO:0007669"/>
    <property type="project" value="UniProtKB-EC"/>
</dbReference>
<dbReference type="eggNOG" id="COG0698">
    <property type="taxonomic scope" value="Bacteria"/>
</dbReference>
<evidence type="ECO:0000256" key="1">
    <source>
        <dbReference type="ARBA" id="ARBA00008754"/>
    </source>
</evidence>
<dbReference type="NCBIfam" id="TIGR00689">
    <property type="entry name" value="rpiB_lacA_lacB"/>
    <property type="match status" value="1"/>
</dbReference>
<dbReference type="Pfam" id="PF02502">
    <property type="entry name" value="LacAB_rpiB"/>
    <property type="match status" value="1"/>
</dbReference>
<dbReference type="HOGENOM" id="CLU_091396_4_1_4"/>
<feature type="binding site" evidence="4">
    <location>
        <position position="134"/>
    </location>
    <ligand>
        <name>D-ribulose 5-phosphate</name>
        <dbReference type="ChEBI" id="CHEBI:58121"/>
    </ligand>
</feature>
<dbReference type="GO" id="GO:0019316">
    <property type="term" value="P:D-allose catabolic process"/>
    <property type="evidence" value="ECO:0007669"/>
    <property type="project" value="TreeGrafter"/>
</dbReference>
<dbReference type="InterPro" id="IPR004785">
    <property type="entry name" value="RpiB"/>
</dbReference>
<dbReference type="GO" id="GO:0009052">
    <property type="term" value="P:pentose-phosphate shunt, non-oxidative branch"/>
    <property type="evidence" value="ECO:0007669"/>
    <property type="project" value="TreeGrafter"/>
</dbReference>
<dbReference type="InterPro" id="IPR036569">
    <property type="entry name" value="RpiB_LacA_LacB_sf"/>
</dbReference>
<feature type="active site" description="Proton acceptor" evidence="3">
    <location>
        <position position="63"/>
    </location>
</feature>
<dbReference type="PATRIC" id="fig|762376.5.peg.1344"/>
<name>E3HPK1_ACHXA</name>
<proteinExistence type="inferred from homology"/>
<sequence>MQIAIASDHAGFELKEILKKAFENVEWLDLGTHSADSVDYPAFGFAMGQAITDGRVQKGVVICGSGIGISIAVNRFPAARAALCTNATMARLSRQHNDANVLALGSRIIGIEVARECVSAFLDTPFDGSRHQRRIDMLSAAS</sequence>
<dbReference type="EMBL" id="CP002287">
    <property type="protein sequence ID" value="ADP14686.1"/>
    <property type="molecule type" value="Genomic_DNA"/>
</dbReference>
<organism evidence="5 6">
    <name type="scientific">Achromobacter xylosoxidans (strain A8)</name>
    <dbReference type="NCBI Taxonomy" id="762376"/>
    <lineage>
        <taxon>Bacteria</taxon>
        <taxon>Pseudomonadati</taxon>
        <taxon>Pseudomonadota</taxon>
        <taxon>Betaproteobacteria</taxon>
        <taxon>Burkholderiales</taxon>
        <taxon>Alcaligenaceae</taxon>
        <taxon>Achromobacter</taxon>
    </lineage>
</organism>
<dbReference type="InterPro" id="IPR003500">
    <property type="entry name" value="RpiB_LacA_LacB"/>
</dbReference>
<dbReference type="PANTHER" id="PTHR30345">
    <property type="entry name" value="RIBOSE-5-PHOSPHATE ISOMERASE B"/>
    <property type="match status" value="1"/>
</dbReference>
<feature type="binding site" evidence="4">
    <location>
        <begin position="8"/>
        <end position="9"/>
    </location>
    <ligand>
        <name>D-ribulose 5-phosphate</name>
        <dbReference type="ChEBI" id="CHEBI:58121"/>
    </ligand>
</feature>
<feature type="binding site" evidence="4">
    <location>
        <begin position="64"/>
        <end position="68"/>
    </location>
    <ligand>
        <name>D-ribulose 5-phosphate</name>
        <dbReference type="ChEBI" id="CHEBI:58121"/>
    </ligand>
</feature>
<gene>
    <name evidence="5" type="primary">rpiB</name>
    <name evidence="5" type="ordered locus">AXYL_01348</name>
</gene>
<evidence type="ECO:0000256" key="2">
    <source>
        <dbReference type="ARBA" id="ARBA00023235"/>
    </source>
</evidence>
<dbReference type="NCBIfam" id="NF004051">
    <property type="entry name" value="PRK05571.1"/>
    <property type="match status" value="1"/>
</dbReference>
<dbReference type="KEGG" id="axy:AXYL_01348"/>
<dbReference type="OrthoDB" id="1778624at2"/>
<evidence type="ECO:0000256" key="4">
    <source>
        <dbReference type="PIRSR" id="PIRSR005384-2"/>
    </source>
</evidence>
<comment type="similarity">
    <text evidence="1">Belongs to the LacAB/RpiB family.</text>
</comment>
<feature type="binding site" evidence="4">
    <location>
        <position position="97"/>
    </location>
    <ligand>
        <name>D-ribulose 5-phosphate</name>
        <dbReference type="ChEBI" id="CHEBI:58121"/>
    </ligand>
</feature>
<dbReference type="PANTHER" id="PTHR30345:SF0">
    <property type="entry name" value="DNA DAMAGE-REPAIR_TOLERATION PROTEIN DRT102"/>
    <property type="match status" value="1"/>
</dbReference>
<dbReference type="RefSeq" id="WP_013392034.1">
    <property type="nucleotide sequence ID" value="NC_014640.1"/>
</dbReference>
<protein>
    <submittedName>
        <fullName evidence="5">Ribose 5-phosphate isomerase B</fullName>
        <ecNumber evidence="5">5.3.1.6</ecNumber>
    </submittedName>
</protein>
<dbReference type="Gene3D" id="3.40.1400.10">
    <property type="entry name" value="Sugar-phosphate isomerase, RpiB/LacA/LacB"/>
    <property type="match status" value="1"/>
</dbReference>
<dbReference type="SUPFAM" id="SSF89623">
    <property type="entry name" value="Ribose/Galactose isomerase RpiB/AlsB"/>
    <property type="match status" value="1"/>
</dbReference>
<dbReference type="NCBIfam" id="TIGR01120">
    <property type="entry name" value="rpiB"/>
    <property type="match status" value="1"/>
</dbReference>
<dbReference type="STRING" id="762376.AXYL_01348"/>
<feature type="active site" description="Proton donor" evidence="3">
    <location>
        <position position="96"/>
    </location>
</feature>
<dbReference type="AlphaFoldDB" id="E3HPK1"/>
<feature type="binding site" evidence="4">
    <location>
        <position position="130"/>
    </location>
    <ligand>
        <name>D-ribulose 5-phosphate</name>
        <dbReference type="ChEBI" id="CHEBI:58121"/>
    </ligand>
</feature>
<evidence type="ECO:0000256" key="3">
    <source>
        <dbReference type="PIRSR" id="PIRSR005384-1"/>
    </source>
</evidence>
<accession>E3HPK1</accession>
<reference evidence="5 6" key="1">
    <citation type="journal article" date="2011" name="J. Bacteriol.">
        <title>Complete genome sequence of the haloaromatic acid-degrading bacterium Achromobacter xylosoxidans A8.</title>
        <authorList>
            <person name="Strnad H."/>
            <person name="Ridl J."/>
            <person name="Paces J."/>
            <person name="Kolar M."/>
            <person name="Vlcek C."/>
            <person name="Paces V."/>
        </authorList>
    </citation>
    <scope>NUCLEOTIDE SEQUENCE [LARGE SCALE GENOMIC DNA]</scope>
    <source>
        <strain evidence="5 6">A8</strain>
    </source>
</reference>
<evidence type="ECO:0000313" key="5">
    <source>
        <dbReference type="EMBL" id="ADP14686.1"/>
    </source>
</evidence>